<evidence type="ECO:0000313" key="1">
    <source>
        <dbReference type="EMBL" id="MDR6845645.1"/>
    </source>
</evidence>
<dbReference type="EMBL" id="JAVDTX010000005">
    <property type="protein sequence ID" value="MDR6845645.1"/>
    <property type="molecule type" value="Genomic_DNA"/>
</dbReference>
<dbReference type="InterPro" id="IPR025624">
    <property type="entry name" value="PcfK"/>
</dbReference>
<reference evidence="1 2" key="1">
    <citation type="submission" date="2023-07" db="EMBL/GenBank/DDBJ databases">
        <title>Sorghum-associated microbial communities from plants grown in Nebraska, USA.</title>
        <authorList>
            <person name="Schachtman D."/>
        </authorList>
    </citation>
    <scope>NUCLEOTIDE SEQUENCE [LARGE SCALE GENOMIC DNA]</scope>
    <source>
        <strain evidence="1 2">BE124</strain>
    </source>
</reference>
<evidence type="ECO:0008006" key="3">
    <source>
        <dbReference type="Google" id="ProtNLM"/>
    </source>
</evidence>
<accession>A0ABU1S616</accession>
<comment type="caution">
    <text evidence="1">The sequence shown here is derived from an EMBL/GenBank/DDBJ whole genome shotgun (WGS) entry which is preliminary data.</text>
</comment>
<dbReference type="Proteomes" id="UP001261871">
    <property type="component" value="Unassembled WGS sequence"/>
</dbReference>
<evidence type="ECO:0000313" key="2">
    <source>
        <dbReference type="Proteomes" id="UP001261871"/>
    </source>
</evidence>
<sequence length="125" mass="13756">MKASDPFKSILENYLQETALSDTAFASSLSKVSKNIDNCLNYIFNEVKKTGLCAFADSEIYALAVKYYTDDSISSPAPMNFKAVIKQSEKADLFTPVATTQSIVHETAVKQTIKPAQTTLTLFDL</sequence>
<dbReference type="Pfam" id="PF14058">
    <property type="entry name" value="PcfK"/>
    <property type="match status" value="1"/>
</dbReference>
<gene>
    <name evidence="1" type="ORF">J2W95_002355</name>
</gene>
<protein>
    <recommendedName>
        <fullName evidence="3">PcfK-like protein</fullName>
    </recommendedName>
</protein>
<proteinExistence type="predicted"/>
<dbReference type="RefSeq" id="WP_310007127.1">
    <property type="nucleotide sequence ID" value="NZ_JAVDTX010000005.1"/>
</dbReference>
<organism evidence="1 2">
    <name type="scientific">Flavobacterium granuli</name>
    <dbReference type="NCBI Taxonomy" id="280093"/>
    <lineage>
        <taxon>Bacteria</taxon>
        <taxon>Pseudomonadati</taxon>
        <taxon>Bacteroidota</taxon>
        <taxon>Flavobacteriia</taxon>
        <taxon>Flavobacteriales</taxon>
        <taxon>Flavobacteriaceae</taxon>
        <taxon>Flavobacterium</taxon>
    </lineage>
</organism>
<name>A0ABU1S616_9FLAO</name>
<keyword evidence="2" id="KW-1185">Reference proteome</keyword>